<proteinExistence type="predicted"/>
<keyword evidence="2" id="KW-1185">Reference proteome</keyword>
<protein>
    <submittedName>
        <fullName evidence="1">Uncharacterized protein</fullName>
    </submittedName>
</protein>
<sequence>MTKFKCVKSTSSSEYSPKVGDIIEGELVTIKDEDGVQTRINITEDSDRRTSYGAPYWSAGESVPLEGSVWTWEEVK</sequence>
<name>A0A5B9N229_9CAUD</name>
<evidence type="ECO:0000313" key="1">
    <source>
        <dbReference type="EMBL" id="QEG07814.1"/>
    </source>
</evidence>
<organism evidence="1 2">
    <name type="scientific">Escherichia phage Mangalitsa</name>
    <dbReference type="NCBI Taxonomy" id="2589658"/>
    <lineage>
        <taxon>Viruses</taxon>
        <taxon>Duplodnaviria</taxon>
        <taxon>Heunggongvirae</taxon>
        <taxon>Uroviricota</taxon>
        <taxon>Caudoviricetes</taxon>
        <taxon>Chaseviridae</taxon>
        <taxon>Cleopatravirinae</taxon>
        <taxon>Carltongylesvirus</taxon>
        <taxon>Carltongylesvirus mangalitsa</taxon>
    </lineage>
</organism>
<gene>
    <name evidence="1" type="ORF">Mangalitsa_012</name>
</gene>
<dbReference type="EMBL" id="MN045229">
    <property type="protein sequence ID" value="QEG07814.1"/>
    <property type="molecule type" value="Genomic_DNA"/>
</dbReference>
<dbReference type="Proteomes" id="UP000323054">
    <property type="component" value="Segment"/>
</dbReference>
<accession>A0A5B9N229</accession>
<evidence type="ECO:0000313" key="2">
    <source>
        <dbReference type="Proteomes" id="UP000323054"/>
    </source>
</evidence>
<reference evidence="2" key="1">
    <citation type="submission" date="2019-06" db="EMBL/GenBank/DDBJ databases">
        <title>Complete Genome Sequence of Escherichia coli Myophage Mangalitsa.</title>
        <authorList>
            <person name="Atkison C.L."/>
            <person name="Boeckman J."/>
            <person name="Newkirk H."/>
            <person name="Liu M."/>
            <person name="Gill J.J."/>
            <person name="Cahill J."/>
            <person name="Ramsey J."/>
        </authorList>
    </citation>
    <scope>NUCLEOTIDE SEQUENCE [LARGE SCALE GENOMIC DNA]</scope>
</reference>